<name>A0ABS0T395_9CAUL</name>
<gene>
    <name evidence="1" type="ORF">I4Q42_21760</name>
</gene>
<dbReference type="InterPro" id="IPR025850">
    <property type="entry name" value="SUKH-3"/>
</dbReference>
<organism evidence="1 2">
    <name type="scientific">Caulobacter hibisci</name>
    <dbReference type="NCBI Taxonomy" id="2035993"/>
    <lineage>
        <taxon>Bacteria</taxon>
        <taxon>Pseudomonadati</taxon>
        <taxon>Pseudomonadota</taxon>
        <taxon>Alphaproteobacteria</taxon>
        <taxon>Caulobacterales</taxon>
        <taxon>Caulobacteraceae</taxon>
        <taxon>Caulobacter</taxon>
    </lineage>
</organism>
<evidence type="ECO:0000313" key="1">
    <source>
        <dbReference type="EMBL" id="MBI1686304.1"/>
    </source>
</evidence>
<dbReference type="RefSeq" id="WP_198578198.1">
    <property type="nucleotide sequence ID" value="NZ_JADWOX010000020.1"/>
</dbReference>
<accession>A0ABS0T395</accession>
<dbReference type="Proteomes" id="UP000639859">
    <property type="component" value="Unassembled WGS sequence"/>
</dbReference>
<protein>
    <submittedName>
        <fullName evidence="1">SUKH-3 domain-containing protein</fullName>
    </submittedName>
</protein>
<dbReference type="EMBL" id="JADWOX010000020">
    <property type="protein sequence ID" value="MBI1686304.1"/>
    <property type="molecule type" value="Genomic_DNA"/>
</dbReference>
<comment type="caution">
    <text evidence="1">The sequence shown here is derived from an EMBL/GenBank/DDBJ whole genome shotgun (WGS) entry which is preliminary data.</text>
</comment>
<keyword evidence="2" id="KW-1185">Reference proteome</keyword>
<reference evidence="1 2" key="1">
    <citation type="submission" date="2020-11" db="EMBL/GenBank/DDBJ databases">
        <title>genome sequence of strain KACC 18849.</title>
        <authorList>
            <person name="Gao J."/>
            <person name="Zhang X."/>
        </authorList>
    </citation>
    <scope>NUCLEOTIDE SEQUENCE [LARGE SCALE GENOMIC DNA]</scope>
    <source>
        <strain evidence="1 2">KACC 18849</strain>
    </source>
</reference>
<proteinExistence type="predicted"/>
<sequence>MHDLPPDLMALFAHAGWKPDRRARTAPGLPADHPARSILEAFSGLQVGKNTTGVECAAGDVVFTGEIHAPAEIQEIQRLSGERLIAIGRTHADYAVLHIGASGRCFGTSDMMETPWFAGETFVEAIRSIVTGRCVRPILLPGQASATFYGDVYRAGDPRLYDLGSGR</sequence>
<dbReference type="Pfam" id="PF14433">
    <property type="entry name" value="SUKH-3"/>
    <property type="match status" value="1"/>
</dbReference>
<evidence type="ECO:0000313" key="2">
    <source>
        <dbReference type="Proteomes" id="UP000639859"/>
    </source>
</evidence>